<dbReference type="RefSeq" id="WP_025358301.1">
    <property type="nucleotide sequence ID" value="NZ_CP007155.1"/>
</dbReference>
<dbReference type="EMBL" id="CP007155">
    <property type="protein sequence ID" value="AHH98280.1"/>
    <property type="molecule type" value="Genomic_DNA"/>
</dbReference>
<dbReference type="Proteomes" id="UP000019225">
    <property type="component" value="Chromosome"/>
</dbReference>
<evidence type="ECO:0000313" key="2">
    <source>
        <dbReference type="Proteomes" id="UP000019225"/>
    </source>
</evidence>
<sequence length="111" mass="12195">MTDDDLVFVIGLLRGAVEGDPRQYFGSIRSWDRHQANAIQCGVVEVAEAVEEVDGRPMVVLSEVPTEYGKEFYVRHDLGGLPPGRAYMWPPERLSTAIAELAATEGCGKVM</sequence>
<dbReference type="STRING" id="1449976.KALB_4918"/>
<organism evidence="1 2">
    <name type="scientific">Kutzneria albida DSM 43870</name>
    <dbReference type="NCBI Taxonomy" id="1449976"/>
    <lineage>
        <taxon>Bacteria</taxon>
        <taxon>Bacillati</taxon>
        <taxon>Actinomycetota</taxon>
        <taxon>Actinomycetes</taxon>
        <taxon>Pseudonocardiales</taxon>
        <taxon>Pseudonocardiaceae</taxon>
        <taxon>Kutzneria</taxon>
    </lineage>
</organism>
<accession>W5WC00</accession>
<protein>
    <submittedName>
        <fullName evidence="1">Uncharacterized protein</fullName>
    </submittedName>
</protein>
<dbReference type="OrthoDB" id="5197431at2"/>
<dbReference type="AlphaFoldDB" id="W5WC00"/>
<dbReference type="HOGENOM" id="CLU_2155043_0_0_11"/>
<reference evidence="1 2" key="1">
    <citation type="journal article" date="2014" name="BMC Genomics">
        <title>Complete genome sequence of producer of the glycopeptide antibiotic Aculeximycin Kutzneria albida DSM 43870T, a representative of minor genus of Pseudonocardiaceae.</title>
        <authorList>
            <person name="Rebets Y."/>
            <person name="Tokovenko B."/>
            <person name="Lushchyk I."/>
            <person name="Ruckert C."/>
            <person name="Zaburannyi N."/>
            <person name="Bechthold A."/>
            <person name="Kalinowski J."/>
            <person name="Luzhetskyy A."/>
        </authorList>
    </citation>
    <scope>NUCLEOTIDE SEQUENCE [LARGE SCALE GENOMIC DNA]</scope>
    <source>
        <strain evidence="1">DSM 43870</strain>
    </source>
</reference>
<dbReference type="KEGG" id="kal:KALB_4918"/>
<keyword evidence="2" id="KW-1185">Reference proteome</keyword>
<name>W5WC00_9PSEU</name>
<evidence type="ECO:0000313" key="1">
    <source>
        <dbReference type="EMBL" id="AHH98280.1"/>
    </source>
</evidence>
<proteinExistence type="predicted"/>
<gene>
    <name evidence="1" type="ORF">KALB_4918</name>
</gene>